<feature type="non-terminal residue" evidence="1">
    <location>
        <position position="1"/>
    </location>
</feature>
<organism evidence="1 2">
    <name type="scientific">Smittium megazygosporum</name>
    <dbReference type="NCBI Taxonomy" id="133381"/>
    <lineage>
        <taxon>Eukaryota</taxon>
        <taxon>Fungi</taxon>
        <taxon>Fungi incertae sedis</taxon>
        <taxon>Zoopagomycota</taxon>
        <taxon>Kickxellomycotina</taxon>
        <taxon>Harpellomycetes</taxon>
        <taxon>Harpellales</taxon>
        <taxon>Legeriomycetaceae</taxon>
        <taxon>Smittium</taxon>
    </lineage>
</organism>
<dbReference type="Proteomes" id="UP000245609">
    <property type="component" value="Unassembled WGS sequence"/>
</dbReference>
<sequence length="162" mass="19099">EFILMTHPQRRSLMLRKLIELKNKALSQLESWTSNITLSISEIQNLEFWRYKLMGWDDRRTSKNISTIISSTEIVNFLAELYSLDRFKLSTLKAYTSVILLLSENTEKIGENNVFIQFFRALGYSTIKSFVQPKLDISPIIKKFKYWDPNSNISHRDQTEKL</sequence>
<dbReference type="EMBL" id="MBFS01003406">
    <property type="protein sequence ID" value="PVU86833.1"/>
    <property type="molecule type" value="Genomic_DNA"/>
</dbReference>
<dbReference type="AlphaFoldDB" id="A0A2T9Y3E7"/>
<comment type="caution">
    <text evidence="1">The sequence shown here is derived from an EMBL/GenBank/DDBJ whole genome shotgun (WGS) entry which is preliminary data.</text>
</comment>
<gene>
    <name evidence="1" type="ORF">BB560_006596</name>
</gene>
<keyword evidence="2" id="KW-1185">Reference proteome</keyword>
<name>A0A2T9Y3E7_9FUNG</name>
<dbReference type="STRING" id="133381.A0A2T9Y3E7"/>
<proteinExistence type="predicted"/>
<evidence type="ECO:0000313" key="1">
    <source>
        <dbReference type="EMBL" id="PVU86833.1"/>
    </source>
</evidence>
<protein>
    <submittedName>
        <fullName evidence="1">Uncharacterized protein</fullName>
    </submittedName>
</protein>
<evidence type="ECO:0000313" key="2">
    <source>
        <dbReference type="Proteomes" id="UP000245609"/>
    </source>
</evidence>
<reference evidence="1 2" key="1">
    <citation type="journal article" date="2018" name="MBio">
        <title>Comparative Genomics Reveals the Core Gene Toolbox for the Fungus-Insect Symbiosis.</title>
        <authorList>
            <person name="Wang Y."/>
            <person name="Stata M."/>
            <person name="Wang W."/>
            <person name="Stajich J.E."/>
            <person name="White M.M."/>
            <person name="Moncalvo J.M."/>
        </authorList>
    </citation>
    <scope>NUCLEOTIDE SEQUENCE [LARGE SCALE GENOMIC DNA]</scope>
    <source>
        <strain evidence="1 2">SC-DP-2</strain>
    </source>
</reference>
<accession>A0A2T9Y3E7</accession>